<evidence type="ECO:0000313" key="3">
    <source>
        <dbReference type="Proteomes" id="UP000606974"/>
    </source>
</evidence>
<feature type="region of interest" description="Disordered" evidence="1">
    <location>
        <begin position="1"/>
        <end position="23"/>
    </location>
</feature>
<evidence type="ECO:0000256" key="1">
    <source>
        <dbReference type="SAM" id="MobiDB-lite"/>
    </source>
</evidence>
<dbReference type="OrthoDB" id="5319695at2759"/>
<dbReference type="EMBL" id="JAACFV010000020">
    <property type="protein sequence ID" value="KAF7511381.1"/>
    <property type="molecule type" value="Genomic_DNA"/>
</dbReference>
<name>A0A8H7AQK7_9EURO</name>
<protein>
    <submittedName>
        <fullName evidence="2">Uncharacterized protein</fullName>
    </submittedName>
</protein>
<comment type="caution">
    <text evidence="2">The sequence shown here is derived from an EMBL/GenBank/DDBJ whole genome shotgun (WGS) entry which is preliminary data.</text>
</comment>
<proteinExistence type="predicted"/>
<gene>
    <name evidence="2" type="ORF">GJ744_004570</name>
</gene>
<reference evidence="2" key="1">
    <citation type="submission" date="2020-02" db="EMBL/GenBank/DDBJ databases">
        <authorList>
            <person name="Palmer J.M."/>
        </authorList>
    </citation>
    <scope>NUCLEOTIDE SEQUENCE</scope>
    <source>
        <strain evidence="2">EPUS1.4</strain>
        <tissue evidence="2">Thallus</tissue>
    </source>
</reference>
<dbReference type="AlphaFoldDB" id="A0A8H7AQK7"/>
<keyword evidence="3" id="KW-1185">Reference proteome</keyword>
<sequence length="359" mass="41638">MISSSHETTPIEAENLNNPSGIPFRADATMLDETAPASMEEVLAFGEDQENVHLGNDTSEMSNLYENQTWEEYEAMTRSDFFKSLPAHLRLRVQCLLDRPILDDHDPLLSDGFWVFADEEVRTWADEYGDTHGPQPIEYLVEPTGRGFVDHGDNVLTADRYCRRQSVNSDKERRMGKLPMDNWPEDVRALHEDFSKWLVRASDAKVLVYVGQQNKMFFFRTQMREWKGSFYEGQFTSQNVSLKYWIQFGADGYETEDSFEHLRFQPKYIGNSLAQIISDLIKAKGNAASVEVHAKKRARDEEKHECYEGIWTKLRNNRTNHPKAHLWRHDNKGLKDDNDCPMASILKDQSSYREPVRCI</sequence>
<accession>A0A8H7AQK7</accession>
<dbReference type="Proteomes" id="UP000606974">
    <property type="component" value="Unassembled WGS sequence"/>
</dbReference>
<evidence type="ECO:0000313" key="2">
    <source>
        <dbReference type="EMBL" id="KAF7511381.1"/>
    </source>
</evidence>
<organism evidence="2 3">
    <name type="scientific">Endocarpon pusillum</name>
    <dbReference type="NCBI Taxonomy" id="364733"/>
    <lineage>
        <taxon>Eukaryota</taxon>
        <taxon>Fungi</taxon>
        <taxon>Dikarya</taxon>
        <taxon>Ascomycota</taxon>
        <taxon>Pezizomycotina</taxon>
        <taxon>Eurotiomycetes</taxon>
        <taxon>Chaetothyriomycetidae</taxon>
        <taxon>Verrucariales</taxon>
        <taxon>Verrucariaceae</taxon>
        <taxon>Endocarpon</taxon>
    </lineage>
</organism>